<dbReference type="AlphaFoldDB" id="A0A6A6WAR0"/>
<dbReference type="EMBL" id="ML996570">
    <property type="protein sequence ID" value="KAF2759040.1"/>
    <property type="molecule type" value="Genomic_DNA"/>
</dbReference>
<accession>A0A6A6WAR0</accession>
<dbReference type="InterPro" id="IPR054208">
    <property type="entry name" value="DUF6914"/>
</dbReference>
<keyword evidence="2" id="KW-1185">Reference proteome</keyword>
<proteinExistence type="predicted"/>
<reference evidence="1" key="1">
    <citation type="journal article" date="2020" name="Stud. Mycol.">
        <title>101 Dothideomycetes genomes: a test case for predicting lifestyles and emergence of pathogens.</title>
        <authorList>
            <person name="Haridas S."/>
            <person name="Albert R."/>
            <person name="Binder M."/>
            <person name="Bloem J."/>
            <person name="Labutti K."/>
            <person name="Salamov A."/>
            <person name="Andreopoulos B."/>
            <person name="Baker S."/>
            <person name="Barry K."/>
            <person name="Bills G."/>
            <person name="Bluhm B."/>
            <person name="Cannon C."/>
            <person name="Castanera R."/>
            <person name="Culley D."/>
            <person name="Daum C."/>
            <person name="Ezra D."/>
            <person name="Gonzalez J."/>
            <person name="Henrissat B."/>
            <person name="Kuo A."/>
            <person name="Liang C."/>
            <person name="Lipzen A."/>
            <person name="Lutzoni F."/>
            <person name="Magnuson J."/>
            <person name="Mondo S."/>
            <person name="Nolan M."/>
            <person name="Ohm R."/>
            <person name="Pangilinan J."/>
            <person name="Park H.-J."/>
            <person name="Ramirez L."/>
            <person name="Alfaro M."/>
            <person name="Sun H."/>
            <person name="Tritt A."/>
            <person name="Yoshinaga Y."/>
            <person name="Zwiers L.-H."/>
            <person name="Turgeon B."/>
            <person name="Goodwin S."/>
            <person name="Spatafora J."/>
            <person name="Crous P."/>
            <person name="Grigoriev I."/>
        </authorList>
    </citation>
    <scope>NUCLEOTIDE SEQUENCE</scope>
    <source>
        <strain evidence="1">CBS 121739</strain>
    </source>
</reference>
<evidence type="ECO:0000313" key="2">
    <source>
        <dbReference type="Proteomes" id="UP000799437"/>
    </source>
</evidence>
<name>A0A6A6WAR0_9PEZI</name>
<organism evidence="1 2">
    <name type="scientific">Pseudovirgaria hyperparasitica</name>
    <dbReference type="NCBI Taxonomy" id="470096"/>
    <lineage>
        <taxon>Eukaryota</taxon>
        <taxon>Fungi</taxon>
        <taxon>Dikarya</taxon>
        <taxon>Ascomycota</taxon>
        <taxon>Pezizomycotina</taxon>
        <taxon>Dothideomycetes</taxon>
        <taxon>Dothideomycetes incertae sedis</taxon>
        <taxon>Acrospermales</taxon>
        <taxon>Acrospermaceae</taxon>
        <taxon>Pseudovirgaria</taxon>
    </lineage>
</organism>
<protein>
    <submittedName>
        <fullName evidence="1">Uncharacterized protein</fullName>
    </submittedName>
</protein>
<evidence type="ECO:0000313" key="1">
    <source>
        <dbReference type="EMBL" id="KAF2759040.1"/>
    </source>
</evidence>
<dbReference type="RefSeq" id="XP_033601491.1">
    <property type="nucleotide sequence ID" value="XM_033743766.1"/>
</dbReference>
<dbReference type="Proteomes" id="UP000799437">
    <property type="component" value="Unassembled WGS sequence"/>
</dbReference>
<dbReference type="GeneID" id="54484820"/>
<gene>
    <name evidence="1" type="ORF">EJ05DRAFT_475269</name>
</gene>
<sequence>MSELQPNGIYIMLFLRSDVPERDNFHWALYHHHDPETATGGGGGGHKYHIKGSKDSWLADHGHTQGVLKAFLLVGLFHICTVPAGLETHVDTTLRQYDGVLNDDPAITCRVWLLRVLAKLQEPVSVKGNAGCRILSADMARLEREALDFGNLHAQSAIENLQPRPIGRSEVLGEDGSGGVAVELG</sequence>
<dbReference type="Pfam" id="PF21858">
    <property type="entry name" value="DUF6914"/>
    <property type="match status" value="1"/>
</dbReference>
<dbReference type="OrthoDB" id="3016366at2759"/>